<name>A0A9P7QRI4_9PEZI</name>
<dbReference type="Proteomes" id="UP000699042">
    <property type="component" value="Unassembled WGS sequence"/>
</dbReference>
<protein>
    <submittedName>
        <fullName evidence="1">Uncharacterized protein</fullName>
    </submittedName>
</protein>
<gene>
    <name evidence="1" type="ORF">JMJ77_003599</name>
</gene>
<dbReference type="EMBL" id="JAESDN010000015">
    <property type="protein sequence ID" value="KAG7041494.1"/>
    <property type="molecule type" value="Genomic_DNA"/>
</dbReference>
<dbReference type="AlphaFoldDB" id="A0A9P7QRI4"/>
<feature type="non-terminal residue" evidence="1">
    <location>
        <position position="1"/>
    </location>
</feature>
<organism evidence="1 2">
    <name type="scientific">Colletotrichum scovillei</name>
    <dbReference type="NCBI Taxonomy" id="1209932"/>
    <lineage>
        <taxon>Eukaryota</taxon>
        <taxon>Fungi</taxon>
        <taxon>Dikarya</taxon>
        <taxon>Ascomycota</taxon>
        <taxon>Pezizomycotina</taxon>
        <taxon>Sordariomycetes</taxon>
        <taxon>Hypocreomycetidae</taxon>
        <taxon>Glomerellales</taxon>
        <taxon>Glomerellaceae</taxon>
        <taxon>Colletotrichum</taxon>
        <taxon>Colletotrichum acutatum species complex</taxon>
    </lineage>
</organism>
<proteinExistence type="predicted"/>
<accession>A0A9P7QRI4</accession>
<comment type="caution">
    <text evidence="1">The sequence shown here is derived from an EMBL/GenBank/DDBJ whole genome shotgun (WGS) entry which is preliminary data.</text>
</comment>
<reference evidence="1" key="1">
    <citation type="submission" date="2021-05" db="EMBL/GenBank/DDBJ databases">
        <title>Comparative genomics of three Colletotrichum scovillei strains and genetic complementation revealed genes involved fungal growth and virulence on chili pepper.</title>
        <authorList>
            <person name="Hsieh D.-K."/>
            <person name="Chuang S.-C."/>
            <person name="Chen C.-Y."/>
            <person name="Chao Y.-T."/>
            <person name="Lu M.-Y.J."/>
            <person name="Lee M.-H."/>
            <person name="Shih M.-C."/>
        </authorList>
    </citation>
    <scope>NUCLEOTIDE SEQUENCE</scope>
    <source>
        <strain evidence="1">Coll-153</strain>
    </source>
</reference>
<evidence type="ECO:0000313" key="1">
    <source>
        <dbReference type="EMBL" id="KAG7041494.1"/>
    </source>
</evidence>
<keyword evidence="2" id="KW-1185">Reference proteome</keyword>
<sequence length="76" mass="8246">HFVLDDGRSRPPTALSETLGHLNRDPSIRCWDLSATGTAYGAFAFGADVGPRFSNGARTRIRYCSQSLKSTFAALI</sequence>
<evidence type="ECO:0000313" key="2">
    <source>
        <dbReference type="Proteomes" id="UP000699042"/>
    </source>
</evidence>